<evidence type="ECO:0000259" key="3">
    <source>
        <dbReference type="Pfam" id="PF18962"/>
    </source>
</evidence>
<accession>A0A7H0VI54</accession>
<reference evidence="4 5" key="1">
    <citation type="submission" date="2020-08" db="EMBL/GenBank/DDBJ databases">
        <title>Croceimicrobium hydrocarbonivorans gen. nov., sp. nov., a novel marine bacterium isolated from a bacterial consortium that degrades polyethylene terephthalate.</title>
        <authorList>
            <person name="Liu R."/>
        </authorList>
    </citation>
    <scope>NUCLEOTIDE SEQUENCE [LARGE SCALE GENOMIC DNA]</scope>
    <source>
        <strain evidence="4 5">A20-9</strain>
    </source>
</reference>
<evidence type="ECO:0000256" key="1">
    <source>
        <dbReference type="ARBA" id="ARBA00022729"/>
    </source>
</evidence>
<proteinExistence type="predicted"/>
<dbReference type="Proteomes" id="UP000516305">
    <property type="component" value="Chromosome"/>
</dbReference>
<dbReference type="PANTHER" id="PTHR34853:SF1">
    <property type="entry name" value="LIPASE 5"/>
    <property type="match status" value="1"/>
</dbReference>
<dbReference type="AlphaFoldDB" id="A0A7H0VI54"/>
<evidence type="ECO:0000313" key="4">
    <source>
        <dbReference type="EMBL" id="QNR25402.1"/>
    </source>
</evidence>
<dbReference type="KEGG" id="chyd:H4K34_06060"/>
<dbReference type="NCBIfam" id="TIGR04183">
    <property type="entry name" value="Por_Secre_tail"/>
    <property type="match status" value="1"/>
</dbReference>
<dbReference type="EMBL" id="CP060139">
    <property type="protein sequence ID" value="QNR25402.1"/>
    <property type="molecule type" value="Genomic_DNA"/>
</dbReference>
<dbReference type="InterPro" id="IPR026444">
    <property type="entry name" value="Secre_tail"/>
</dbReference>
<gene>
    <name evidence="4" type="ORF">H4K34_06060</name>
</gene>
<organism evidence="4 5">
    <name type="scientific">Croceimicrobium hydrocarbonivorans</name>
    <dbReference type="NCBI Taxonomy" id="2761580"/>
    <lineage>
        <taxon>Bacteria</taxon>
        <taxon>Pseudomonadati</taxon>
        <taxon>Bacteroidota</taxon>
        <taxon>Flavobacteriia</taxon>
        <taxon>Flavobacteriales</taxon>
        <taxon>Owenweeksiaceae</taxon>
        <taxon>Croceimicrobium</taxon>
    </lineage>
</organism>
<dbReference type="Gene3D" id="1.10.260.160">
    <property type="match status" value="1"/>
</dbReference>
<keyword evidence="4" id="KW-0378">Hydrolase</keyword>
<keyword evidence="5" id="KW-1185">Reference proteome</keyword>
<name>A0A7H0VI54_9FLAO</name>
<evidence type="ECO:0000313" key="5">
    <source>
        <dbReference type="Proteomes" id="UP000516305"/>
    </source>
</evidence>
<evidence type="ECO:0000256" key="2">
    <source>
        <dbReference type="SAM" id="SignalP"/>
    </source>
</evidence>
<dbReference type="PANTHER" id="PTHR34853">
    <property type="match status" value="1"/>
</dbReference>
<dbReference type="Pfam" id="PF03583">
    <property type="entry name" value="LIP"/>
    <property type="match status" value="1"/>
</dbReference>
<dbReference type="GO" id="GO:0016042">
    <property type="term" value="P:lipid catabolic process"/>
    <property type="evidence" value="ECO:0007669"/>
    <property type="project" value="InterPro"/>
</dbReference>
<sequence>MRKLLSLALLFGLTLGAEAQSLISIIPLDTTSKFTINFVANGRAKYDVANYKILYQTPDVDGNPSTASGLMSVPLVACDSIGIVLYDHGTVLERDDVPSRNNFESIIGKVFASRGYVCVMPDYLGLGDSPGLHPYVHAETEATASIDMMRAVREALADSIASYNLNSELFITGYSQGGHAAMATAKYIQDNNLETEFNVVGAAPASGPYNLAGSQASVFINNQPYSNPGYVVYLLLGMNHAYGGIFFSNPSEILKAPYDVIIPPYFDGTYPMDSVNSKLPSRVRDYLEDSVVQAFVDDTVNQQHWLWTILNDNSNHDWRPNTKLRMYYCTNDEQVNYQNALDAYAAMTAKGATDVHAIGRGAFNHGGCVAPSIESAVYFFDSLSTSCSSFVGLLDQDIASYEIYPNPVHTELKIKGIGEQANILIYDLNGRLVLEQKASFQTRLGLSELNKGIYLLEIQEGQRRTRQRIMKN</sequence>
<dbReference type="GO" id="GO:0004806">
    <property type="term" value="F:triacylglycerol lipase activity"/>
    <property type="evidence" value="ECO:0007669"/>
    <property type="project" value="InterPro"/>
</dbReference>
<dbReference type="Pfam" id="PF18962">
    <property type="entry name" value="Por_Secre_tail"/>
    <property type="match status" value="1"/>
</dbReference>
<dbReference type="RefSeq" id="WP_210759930.1">
    <property type="nucleotide sequence ID" value="NZ_CP060139.1"/>
</dbReference>
<protein>
    <submittedName>
        <fullName evidence="4">Alpha/beta fold hydrolase</fullName>
    </submittedName>
</protein>
<feature type="chain" id="PRO_5028811662" evidence="2">
    <location>
        <begin position="20"/>
        <end position="472"/>
    </location>
</feature>
<dbReference type="InterPro" id="IPR005152">
    <property type="entry name" value="Lipase_secreted"/>
</dbReference>
<dbReference type="Gene3D" id="3.40.50.1820">
    <property type="entry name" value="alpha/beta hydrolase"/>
    <property type="match status" value="1"/>
</dbReference>
<dbReference type="InterPro" id="IPR029058">
    <property type="entry name" value="AB_hydrolase_fold"/>
</dbReference>
<dbReference type="SUPFAM" id="SSF53474">
    <property type="entry name" value="alpha/beta-Hydrolases"/>
    <property type="match status" value="1"/>
</dbReference>
<feature type="domain" description="Secretion system C-terminal sorting" evidence="3">
    <location>
        <begin position="403"/>
        <end position="469"/>
    </location>
</feature>
<feature type="signal peptide" evidence="2">
    <location>
        <begin position="1"/>
        <end position="19"/>
    </location>
</feature>
<keyword evidence="1 2" id="KW-0732">Signal</keyword>